<dbReference type="InterPro" id="IPR027370">
    <property type="entry name" value="Znf-RING_euk"/>
</dbReference>
<dbReference type="EMBL" id="JARJCW010000001">
    <property type="protein sequence ID" value="KAJ7230521.1"/>
    <property type="molecule type" value="Genomic_DNA"/>
</dbReference>
<evidence type="ECO:0000259" key="7">
    <source>
        <dbReference type="PROSITE" id="PS50089"/>
    </source>
</evidence>
<evidence type="ECO:0000256" key="2">
    <source>
        <dbReference type="ARBA" id="ARBA00022771"/>
    </source>
</evidence>
<feature type="region of interest" description="Disordered" evidence="6">
    <location>
        <begin position="350"/>
        <end position="392"/>
    </location>
</feature>
<feature type="region of interest" description="Disordered" evidence="6">
    <location>
        <begin position="108"/>
        <end position="129"/>
    </location>
</feature>
<dbReference type="InterPro" id="IPR058504">
    <property type="entry name" value="DUF8191"/>
</dbReference>
<dbReference type="GO" id="GO:0008270">
    <property type="term" value="F:zinc ion binding"/>
    <property type="evidence" value="ECO:0007669"/>
    <property type="project" value="UniProtKB-KW"/>
</dbReference>
<dbReference type="PROSITE" id="PS50089">
    <property type="entry name" value="ZF_RING_2"/>
    <property type="match status" value="1"/>
</dbReference>
<dbReference type="InterPro" id="IPR017907">
    <property type="entry name" value="Znf_RING_CS"/>
</dbReference>
<accession>A0AAD6YVZ5</accession>
<feature type="coiled-coil region" evidence="5">
    <location>
        <begin position="186"/>
        <end position="234"/>
    </location>
</feature>
<feature type="region of interest" description="Disordered" evidence="6">
    <location>
        <begin position="428"/>
        <end position="475"/>
    </location>
</feature>
<dbReference type="PANTHER" id="PTHR12109">
    <property type="entry name" value="RING FINGER PROTEIN 141-RELATED"/>
    <property type="match status" value="1"/>
</dbReference>
<dbReference type="Pfam" id="PF26609">
    <property type="entry name" value="DUF8191"/>
    <property type="match status" value="1"/>
</dbReference>
<protein>
    <recommendedName>
        <fullName evidence="7">RING-type domain-containing protein</fullName>
    </recommendedName>
</protein>
<evidence type="ECO:0000256" key="6">
    <source>
        <dbReference type="SAM" id="MobiDB-lite"/>
    </source>
</evidence>
<keyword evidence="1" id="KW-0479">Metal-binding</keyword>
<evidence type="ECO:0000313" key="8">
    <source>
        <dbReference type="EMBL" id="KAJ7230521.1"/>
    </source>
</evidence>
<dbReference type="Gene3D" id="3.30.40.10">
    <property type="entry name" value="Zinc/RING finger domain, C3HC4 (zinc finger)"/>
    <property type="match status" value="1"/>
</dbReference>
<feature type="compositionally biased region" description="Acidic residues" evidence="6">
    <location>
        <begin position="370"/>
        <end position="392"/>
    </location>
</feature>
<feature type="compositionally biased region" description="Acidic residues" evidence="6">
    <location>
        <begin position="428"/>
        <end position="447"/>
    </location>
</feature>
<organism evidence="8 9">
    <name type="scientific">Mycena pura</name>
    <dbReference type="NCBI Taxonomy" id="153505"/>
    <lineage>
        <taxon>Eukaryota</taxon>
        <taxon>Fungi</taxon>
        <taxon>Dikarya</taxon>
        <taxon>Basidiomycota</taxon>
        <taxon>Agaricomycotina</taxon>
        <taxon>Agaricomycetes</taxon>
        <taxon>Agaricomycetidae</taxon>
        <taxon>Agaricales</taxon>
        <taxon>Marasmiineae</taxon>
        <taxon>Mycenaceae</taxon>
        <taxon>Mycena</taxon>
    </lineage>
</organism>
<evidence type="ECO:0000256" key="1">
    <source>
        <dbReference type="ARBA" id="ARBA00022723"/>
    </source>
</evidence>
<dbReference type="Pfam" id="PF13445">
    <property type="entry name" value="zf-RING_UBOX"/>
    <property type="match status" value="1"/>
</dbReference>
<name>A0AAD6YVZ5_9AGAR</name>
<comment type="caution">
    <text evidence="8">The sequence shown here is derived from an EMBL/GenBank/DDBJ whole genome shotgun (WGS) entry which is preliminary data.</text>
</comment>
<dbReference type="SUPFAM" id="SSF57850">
    <property type="entry name" value="RING/U-box"/>
    <property type="match status" value="1"/>
</dbReference>
<evidence type="ECO:0000256" key="4">
    <source>
        <dbReference type="PROSITE-ProRule" id="PRU00175"/>
    </source>
</evidence>
<sequence length="598" mass="66291">MSRPERSGIVGNRTIHKSAAVPSTRTQAFYGNEVHTQDNTSRPPSRHGGSGTLTDPFTLSLSHTTPTIKRKRSATSVENSAGTNAITDVDTGQPIKAKPPVSFSFVQNRSSAVTSGSSSSARVKKEKERAKATSEYAQLLQAPSVVTPVDIAIARRGMDKGKSKQVENDASRPPTSYHGALAVAEYERMRKELETLKKTVHDGKKQLRKQNKIIEDLRTQVATEKNTRDEQEKALATVSSKLQKNEELLQTIESTFQCQICIELLLKPNLLVPCGHIFCLGCLQQWFRSAPSNDDEDDESDPEAHEEYILHREKKCPCCRATIVQRPVSVYIVKNVVTALRAASVVSPMAAPGEEDADPWKGLFPLDCETSTEDDEDEDGGGWDSSDDDGEQLFEHYSDDLDAAEALAMGLALPHPLMRFYQSASESEDGLYSESDDDDVNEEEDAVSSDGSGAEIPYSPARWAPPSRPRAVDSSTASALRKMLQRGCTPVLVELFDMHYTHDEGLVAHVLSLDATEDDVAVGNNRLFLGWNIELQPSEEDGEAERAFIAHQLRDIRRHPERWNVTERDGFYGHYVYEARRLSPEDAEMCDSSDSDYR</sequence>
<gene>
    <name evidence="8" type="ORF">GGX14DRAFT_411083</name>
</gene>
<dbReference type="InterPro" id="IPR013083">
    <property type="entry name" value="Znf_RING/FYVE/PHD"/>
</dbReference>
<evidence type="ECO:0000313" key="9">
    <source>
        <dbReference type="Proteomes" id="UP001219525"/>
    </source>
</evidence>
<feature type="compositionally biased region" description="Polar residues" evidence="6">
    <location>
        <begin position="52"/>
        <end position="67"/>
    </location>
</feature>
<dbReference type="Proteomes" id="UP001219525">
    <property type="component" value="Unassembled WGS sequence"/>
</dbReference>
<keyword evidence="3" id="KW-0862">Zinc</keyword>
<reference evidence="8" key="1">
    <citation type="submission" date="2023-03" db="EMBL/GenBank/DDBJ databases">
        <title>Massive genome expansion in bonnet fungi (Mycena s.s.) driven by repeated elements and novel gene families across ecological guilds.</title>
        <authorList>
            <consortium name="Lawrence Berkeley National Laboratory"/>
            <person name="Harder C.B."/>
            <person name="Miyauchi S."/>
            <person name="Viragh M."/>
            <person name="Kuo A."/>
            <person name="Thoen E."/>
            <person name="Andreopoulos B."/>
            <person name="Lu D."/>
            <person name="Skrede I."/>
            <person name="Drula E."/>
            <person name="Henrissat B."/>
            <person name="Morin E."/>
            <person name="Kohler A."/>
            <person name="Barry K."/>
            <person name="LaButti K."/>
            <person name="Morin E."/>
            <person name="Salamov A."/>
            <person name="Lipzen A."/>
            <person name="Mereny Z."/>
            <person name="Hegedus B."/>
            <person name="Baldrian P."/>
            <person name="Stursova M."/>
            <person name="Weitz H."/>
            <person name="Taylor A."/>
            <person name="Grigoriev I.V."/>
            <person name="Nagy L.G."/>
            <person name="Martin F."/>
            <person name="Kauserud H."/>
        </authorList>
    </citation>
    <scope>NUCLEOTIDE SEQUENCE</scope>
    <source>
        <strain evidence="8">9144</strain>
    </source>
</reference>
<feature type="region of interest" description="Disordered" evidence="6">
    <location>
        <begin position="1"/>
        <end position="95"/>
    </location>
</feature>
<keyword evidence="2 4" id="KW-0863">Zinc-finger</keyword>
<keyword evidence="5" id="KW-0175">Coiled coil</keyword>
<feature type="compositionally biased region" description="Low complexity" evidence="6">
    <location>
        <begin position="109"/>
        <end position="121"/>
    </location>
</feature>
<evidence type="ECO:0000256" key="3">
    <source>
        <dbReference type="ARBA" id="ARBA00022833"/>
    </source>
</evidence>
<keyword evidence="9" id="KW-1185">Reference proteome</keyword>
<dbReference type="InterPro" id="IPR001841">
    <property type="entry name" value="Znf_RING"/>
</dbReference>
<proteinExistence type="predicted"/>
<feature type="compositionally biased region" description="Polar residues" evidence="6">
    <location>
        <begin position="74"/>
        <end position="86"/>
    </location>
</feature>
<dbReference type="AlphaFoldDB" id="A0AAD6YVZ5"/>
<dbReference type="PROSITE" id="PS00518">
    <property type="entry name" value="ZF_RING_1"/>
    <property type="match status" value="1"/>
</dbReference>
<dbReference type="InterPro" id="IPR047126">
    <property type="entry name" value="RNF141-like"/>
</dbReference>
<feature type="domain" description="RING-type" evidence="7">
    <location>
        <begin position="258"/>
        <end position="320"/>
    </location>
</feature>
<dbReference type="SMART" id="SM00184">
    <property type="entry name" value="RING"/>
    <property type="match status" value="1"/>
</dbReference>
<evidence type="ECO:0000256" key="5">
    <source>
        <dbReference type="SAM" id="Coils"/>
    </source>
</evidence>